<evidence type="ECO:0000256" key="2">
    <source>
        <dbReference type="ARBA" id="ARBA00022803"/>
    </source>
</evidence>
<evidence type="ECO:0000313" key="6">
    <source>
        <dbReference type="Proteomes" id="UP000323632"/>
    </source>
</evidence>
<dbReference type="Gene3D" id="1.25.40.10">
    <property type="entry name" value="Tetratricopeptide repeat domain"/>
    <property type="match status" value="3"/>
</dbReference>
<proteinExistence type="predicted"/>
<dbReference type="PANTHER" id="PTHR44858">
    <property type="entry name" value="TETRATRICOPEPTIDE REPEAT PROTEIN 6"/>
    <property type="match status" value="1"/>
</dbReference>
<dbReference type="EMBL" id="VWSH01000003">
    <property type="protein sequence ID" value="KAA5533725.1"/>
    <property type="molecule type" value="Genomic_DNA"/>
</dbReference>
<keyword evidence="2 3" id="KW-0802">TPR repeat</keyword>
<evidence type="ECO:0000256" key="1">
    <source>
        <dbReference type="ARBA" id="ARBA00022737"/>
    </source>
</evidence>
<reference evidence="5 6" key="1">
    <citation type="submission" date="2019-09" db="EMBL/GenBank/DDBJ databases">
        <title>Genome sequence and assembly of Taibaiella sp.</title>
        <authorList>
            <person name="Chhetri G."/>
        </authorList>
    </citation>
    <scope>NUCLEOTIDE SEQUENCE [LARGE SCALE GENOMIC DNA]</scope>
    <source>
        <strain evidence="5 6">KVB11</strain>
    </source>
</reference>
<dbReference type="AlphaFoldDB" id="A0A5M6CK61"/>
<comment type="caution">
    <text evidence="5">The sequence shown here is derived from an EMBL/GenBank/DDBJ whole genome shotgun (WGS) entry which is preliminary data.</text>
</comment>
<keyword evidence="4" id="KW-0732">Signal</keyword>
<keyword evidence="1" id="KW-0677">Repeat</keyword>
<keyword evidence="6" id="KW-1185">Reference proteome</keyword>
<dbReference type="SUPFAM" id="SSF48452">
    <property type="entry name" value="TPR-like"/>
    <property type="match status" value="2"/>
</dbReference>
<dbReference type="PROSITE" id="PS50005">
    <property type="entry name" value="TPR"/>
    <property type="match status" value="3"/>
</dbReference>
<dbReference type="Pfam" id="PF12895">
    <property type="entry name" value="ANAPC3"/>
    <property type="match status" value="1"/>
</dbReference>
<dbReference type="RefSeq" id="WP_150033471.1">
    <property type="nucleotide sequence ID" value="NZ_VWSH01000003.1"/>
</dbReference>
<evidence type="ECO:0000256" key="3">
    <source>
        <dbReference type="PROSITE-ProRule" id="PRU00339"/>
    </source>
</evidence>
<dbReference type="InterPro" id="IPR050498">
    <property type="entry name" value="Ycf3"/>
</dbReference>
<dbReference type="InterPro" id="IPR011990">
    <property type="entry name" value="TPR-like_helical_dom_sf"/>
</dbReference>
<name>A0A5M6CK61_9BACT</name>
<feature type="chain" id="PRO_5024304658" evidence="4">
    <location>
        <begin position="20"/>
        <end position="537"/>
    </location>
</feature>
<dbReference type="InterPro" id="IPR019734">
    <property type="entry name" value="TPR_rpt"/>
</dbReference>
<dbReference type="Proteomes" id="UP000323632">
    <property type="component" value="Unassembled WGS sequence"/>
</dbReference>
<feature type="repeat" description="TPR" evidence="3">
    <location>
        <begin position="484"/>
        <end position="517"/>
    </location>
</feature>
<feature type="repeat" description="TPR" evidence="3">
    <location>
        <begin position="186"/>
        <end position="219"/>
    </location>
</feature>
<gene>
    <name evidence="5" type="ORF">F0919_14430</name>
</gene>
<dbReference type="SMART" id="SM00028">
    <property type="entry name" value="TPR"/>
    <property type="match status" value="3"/>
</dbReference>
<organism evidence="5 6">
    <name type="scientific">Taibaiella lutea</name>
    <dbReference type="NCBI Taxonomy" id="2608001"/>
    <lineage>
        <taxon>Bacteria</taxon>
        <taxon>Pseudomonadati</taxon>
        <taxon>Bacteroidota</taxon>
        <taxon>Chitinophagia</taxon>
        <taxon>Chitinophagales</taxon>
        <taxon>Chitinophagaceae</taxon>
        <taxon>Taibaiella</taxon>
    </lineage>
</organism>
<protein>
    <submittedName>
        <fullName evidence="5">Tetratricopeptide repeat protein</fullName>
    </submittedName>
</protein>
<evidence type="ECO:0000313" key="5">
    <source>
        <dbReference type="EMBL" id="KAA5533725.1"/>
    </source>
</evidence>
<feature type="repeat" description="TPR" evidence="3">
    <location>
        <begin position="220"/>
        <end position="253"/>
    </location>
</feature>
<accession>A0A5M6CK61</accession>
<sequence>MNKVIVTVMASAFAFNVSAQSVQEGQKMINYGRYESAKKVLEPLAAKDELANYYYGIADLELENVDAAKATFARFPDSYYNQAGTARVLFAQNQKDAAGKMLAGIIDKAKKKEWEKYKIAADAINFSKGGNIQDAIAWYEKANEINGGTDANTLINLGDAYLKTSGGGGQAMTKYENAVEKGTNNSLGYSKIGDLWYRAQQYDKALTNYESAKQADPTNPLPYKALADAYQRAGRYEKALENIKKFLELSDKSIDDQITYANLLFLSKKYDEAQVKIQELQSKGISKPYLYRLVAYSAYETKDYNKALENMGLFYSKQPADRIIPDDYIYSGKIYSALAVNDSVNATKYNDSADYYFNKVITADTSKDKRALYLQITEAFKESKSYGKVGYWYGKIVSDNPDATSEDYFYWGLYNYYGKNYDEATKAFAAMRAKYPDEPSAIYWQARTAAAIDSESKTGGAVQFYKDWLDVKKEGYTPKSADLMNAYQYLAYYYYNHDDQKNAMEWINKILELEPTNNFAIQIRDYYQKANKAKGAK</sequence>
<dbReference type="PANTHER" id="PTHR44858:SF1">
    <property type="entry name" value="UDP-N-ACETYLGLUCOSAMINE--PEPTIDE N-ACETYLGLUCOSAMINYLTRANSFERASE SPINDLY-RELATED"/>
    <property type="match status" value="1"/>
</dbReference>
<feature type="signal peptide" evidence="4">
    <location>
        <begin position="1"/>
        <end position="19"/>
    </location>
</feature>
<evidence type="ECO:0000256" key="4">
    <source>
        <dbReference type="SAM" id="SignalP"/>
    </source>
</evidence>